<evidence type="ECO:0000313" key="3">
    <source>
        <dbReference type="Proteomes" id="UP001422759"/>
    </source>
</evidence>
<dbReference type="PROSITE" id="PS50043">
    <property type="entry name" value="HTH_LUXR_2"/>
    <property type="match status" value="1"/>
</dbReference>
<dbReference type="Gene3D" id="1.10.10.10">
    <property type="entry name" value="Winged helix-like DNA-binding domain superfamily/Winged helix DNA-binding domain"/>
    <property type="match status" value="2"/>
</dbReference>
<feature type="domain" description="HTH luxR-type" evidence="1">
    <location>
        <begin position="285"/>
        <end position="350"/>
    </location>
</feature>
<dbReference type="PANTHER" id="PTHR34293:SF1">
    <property type="entry name" value="HTH-TYPE TRANSCRIPTIONAL REGULATOR TRMBL2"/>
    <property type="match status" value="1"/>
</dbReference>
<dbReference type="InterPro" id="IPR036388">
    <property type="entry name" value="WH-like_DNA-bd_sf"/>
</dbReference>
<comment type="caution">
    <text evidence="2">The sequence shown here is derived from an EMBL/GenBank/DDBJ whole genome shotgun (WGS) entry which is preliminary data.</text>
</comment>
<evidence type="ECO:0000259" key="1">
    <source>
        <dbReference type="PROSITE" id="PS50043"/>
    </source>
</evidence>
<dbReference type="SUPFAM" id="SSF46894">
    <property type="entry name" value="C-terminal effector domain of the bipartite response regulators"/>
    <property type="match status" value="1"/>
</dbReference>
<accession>A0ABP5KNG5</accession>
<reference evidence="3" key="1">
    <citation type="journal article" date="2019" name="Int. J. Syst. Evol. Microbiol.">
        <title>The Global Catalogue of Microorganisms (GCM) 10K type strain sequencing project: providing services to taxonomists for standard genome sequencing and annotation.</title>
        <authorList>
            <consortium name="The Broad Institute Genomics Platform"/>
            <consortium name="The Broad Institute Genome Sequencing Center for Infectious Disease"/>
            <person name="Wu L."/>
            <person name="Ma J."/>
        </authorList>
    </citation>
    <scope>NUCLEOTIDE SEQUENCE [LARGE SCALE GENOMIC DNA]</scope>
    <source>
        <strain evidence="3">JCM 14560</strain>
    </source>
</reference>
<dbReference type="InterPro" id="IPR000792">
    <property type="entry name" value="Tscrpt_reg_LuxR_C"/>
</dbReference>
<proteinExistence type="predicted"/>
<dbReference type="PANTHER" id="PTHR34293">
    <property type="entry name" value="HTH-TYPE TRANSCRIPTIONAL REGULATOR TRMBL2"/>
    <property type="match status" value="1"/>
</dbReference>
<dbReference type="InterPro" id="IPR051797">
    <property type="entry name" value="TrmB-like"/>
</dbReference>
<dbReference type="SMART" id="SM00421">
    <property type="entry name" value="HTH_LUXR"/>
    <property type="match status" value="1"/>
</dbReference>
<dbReference type="CDD" id="cd06170">
    <property type="entry name" value="LuxR_C_like"/>
    <property type="match status" value="1"/>
</dbReference>
<dbReference type="InterPro" id="IPR016032">
    <property type="entry name" value="Sig_transdc_resp-reg_C-effctor"/>
</dbReference>
<dbReference type="Pfam" id="PF00196">
    <property type="entry name" value="GerE"/>
    <property type="match status" value="1"/>
</dbReference>
<gene>
    <name evidence="2" type="ORF">GCM10009760_13240</name>
</gene>
<dbReference type="EMBL" id="BAAANT010000005">
    <property type="protein sequence ID" value="GAA2135093.1"/>
    <property type="molecule type" value="Genomic_DNA"/>
</dbReference>
<name>A0ABP5KNG5_9ACTN</name>
<organism evidence="2 3">
    <name type="scientific">Kitasatospora kazusensis</name>
    <dbReference type="NCBI Taxonomy" id="407974"/>
    <lineage>
        <taxon>Bacteria</taxon>
        <taxon>Bacillati</taxon>
        <taxon>Actinomycetota</taxon>
        <taxon>Actinomycetes</taxon>
        <taxon>Kitasatosporales</taxon>
        <taxon>Streptomycetaceae</taxon>
        <taxon>Kitasatospora</taxon>
    </lineage>
</organism>
<dbReference type="PRINTS" id="PR00038">
    <property type="entry name" value="HTHLUXR"/>
</dbReference>
<evidence type="ECO:0000313" key="2">
    <source>
        <dbReference type="EMBL" id="GAA2135093.1"/>
    </source>
</evidence>
<protein>
    <recommendedName>
        <fullName evidence="1">HTH luxR-type domain-containing protein</fullName>
    </recommendedName>
</protein>
<sequence length="352" mass="38544">MVTRVSHAAKVSVCTVAFAEPRGFQMSEGADLDQRSLAVYRAVLLHREADPAALAKRLNLPEEQVSETLSLLIELSLLAPSWEQPGRLRAVSPTLGLEVLLQREQQELAQRQHRIEQNRAALASLAAEYAAQGQAGGLDDSELVSGLDQIRTRLEALAESCVHESLAFHPDGALPEESIKAGRPLNERALAKGARFRTVYLDSIARDRTTREYAKWMAERGSEIRTSPTLPMRLLVVDGTTAVVAGPRHAEQPTALILHSLVVVQAMRALFEAYWEHATPMGQPVVPVAGGLTPQERELLRLLASGLTDEAVARALGIGVRTERRIVAELMERLDASSRFEAGVKAARLNWI</sequence>
<keyword evidence="3" id="KW-1185">Reference proteome</keyword>
<dbReference type="Proteomes" id="UP001422759">
    <property type="component" value="Unassembled WGS sequence"/>
</dbReference>